<protein>
    <recommendedName>
        <fullName evidence="3">BetI-type transcriptional repressor C-terminal domain-containing protein</fullName>
    </recommendedName>
</protein>
<comment type="caution">
    <text evidence="1">The sequence shown here is derived from an EMBL/GenBank/DDBJ whole genome shotgun (WGS) entry which is preliminary data.</text>
</comment>
<evidence type="ECO:0008006" key="3">
    <source>
        <dbReference type="Google" id="ProtNLM"/>
    </source>
</evidence>
<name>A0ABP5WJ95_9ACTN</name>
<proteinExistence type="predicted"/>
<evidence type="ECO:0000313" key="1">
    <source>
        <dbReference type="EMBL" id="GAA2428542.1"/>
    </source>
</evidence>
<dbReference type="RefSeq" id="WP_344591620.1">
    <property type="nucleotide sequence ID" value="NZ_BAAARW010000016.1"/>
</dbReference>
<gene>
    <name evidence="1" type="ORF">GCM10010191_47020</name>
</gene>
<dbReference type="EMBL" id="BAAARW010000016">
    <property type="protein sequence ID" value="GAA2428542.1"/>
    <property type="molecule type" value="Genomic_DNA"/>
</dbReference>
<reference evidence="2" key="1">
    <citation type="journal article" date="2019" name="Int. J. Syst. Evol. Microbiol.">
        <title>The Global Catalogue of Microorganisms (GCM) 10K type strain sequencing project: providing services to taxonomists for standard genome sequencing and annotation.</title>
        <authorList>
            <consortium name="The Broad Institute Genomics Platform"/>
            <consortium name="The Broad Institute Genome Sequencing Center for Infectious Disease"/>
            <person name="Wu L."/>
            <person name="Ma J."/>
        </authorList>
    </citation>
    <scope>NUCLEOTIDE SEQUENCE [LARGE SCALE GENOMIC DNA]</scope>
    <source>
        <strain evidence="2">JCM 3325</strain>
    </source>
</reference>
<keyword evidence="2" id="KW-1185">Reference proteome</keyword>
<dbReference type="Proteomes" id="UP001501231">
    <property type="component" value="Unassembled WGS sequence"/>
</dbReference>
<evidence type="ECO:0000313" key="2">
    <source>
        <dbReference type="Proteomes" id="UP001501231"/>
    </source>
</evidence>
<organism evidence="1 2">
    <name type="scientific">Actinomadura vinacea</name>
    <dbReference type="NCBI Taxonomy" id="115336"/>
    <lineage>
        <taxon>Bacteria</taxon>
        <taxon>Bacillati</taxon>
        <taxon>Actinomycetota</taxon>
        <taxon>Actinomycetes</taxon>
        <taxon>Streptosporangiales</taxon>
        <taxon>Thermomonosporaceae</taxon>
        <taxon>Actinomadura</taxon>
    </lineage>
</organism>
<dbReference type="InterPro" id="IPR036271">
    <property type="entry name" value="Tet_transcr_reg_TetR-rel_C_sf"/>
</dbReference>
<dbReference type="SUPFAM" id="SSF48498">
    <property type="entry name" value="Tetracyclin repressor-like, C-terminal domain"/>
    <property type="match status" value="1"/>
</dbReference>
<sequence length="88" mass="9433">MLIAPEPTEESRAAYLALERQTQHRVEHWLSVLADEGSLPDGDNAQRAKFLLTVINGLSVERALPGSESLLASETATLFAAVDSVLSG</sequence>
<accession>A0ABP5WJ95</accession>